<sequence>MTLAVKDTVERSAESGLEKVFDQYAVLGFHVGQHLMVRRNEPILMNVDAPNSLFICGSQGSGKSYTLNCILENCLAADRRIGRVRSPVAGVAFHYDLSSAGSVAETAYLCSIGIRVRVLVSQSNEHALRNAYSKLPEARKFLTVEPLLLRPSDLSVERMHRLMAFADKEKSMPLYMSVALRVLRCMAIDAKGAAFDYLQFKRALKNEDLTKDQLGPLNLRLELLESFLDFSQPRERQGLKSAFNLEPGSLTIVDLTDPFMDPGTACILFDICLSLIEEHRPICGLVIALDEAHKYMTTSLAAANLTQRLLGVIREQRHNGTRVVIATQEPTISETLLDLCTTSIIHRFSSPAWFASIQSHLGAASSLVSSASERQAMFNQIMDLKFGESLIFAPSAFLCLTETGIVGNLGRTVLIMKTRVRLGRDGGLSVLVDAQADSDTDTRKPSNSIIPVRSKKDGATKSSPANGEVSGSGISLSEDESDQPRQKCVSLMQPKERLGREKDAAMPVVVEFPGRFLPHFNGVVQEGLRGGIAHATCVRCQLQEVVETKKASKQFDAAKGREFYHGTIRMNEDLRSDLRAGLQQILGYDLTVLVRDGHATYLFARVVQRSVKNGALLWTTRFAHDSENSRPNIRFSRHEDGHFFKSSSRPNDDDG</sequence>
<protein>
    <recommendedName>
        <fullName evidence="4">AAA+ ATPase domain-containing protein</fullName>
    </recommendedName>
</protein>
<proteinExistence type="predicted"/>
<dbReference type="EMBL" id="JAUJLE010000423">
    <property type="protein sequence ID" value="KAK0956838.1"/>
    <property type="molecule type" value="Genomic_DNA"/>
</dbReference>
<feature type="region of interest" description="Disordered" evidence="1">
    <location>
        <begin position="436"/>
        <end position="486"/>
    </location>
</feature>
<dbReference type="Proteomes" id="UP001175353">
    <property type="component" value="Unassembled WGS sequence"/>
</dbReference>
<keyword evidence="3" id="KW-1185">Reference proteome</keyword>
<accession>A0AAN6HB98</accession>
<dbReference type="AlphaFoldDB" id="A0AAN6HB98"/>
<reference evidence="2" key="1">
    <citation type="submission" date="2023-06" db="EMBL/GenBank/DDBJ databases">
        <title>Black Yeasts Isolated from many extreme environments.</title>
        <authorList>
            <person name="Coleine C."/>
            <person name="Stajich J.E."/>
            <person name="Selbmann L."/>
        </authorList>
    </citation>
    <scope>NUCLEOTIDE SEQUENCE</scope>
    <source>
        <strain evidence="2">CCFEE 5200</strain>
    </source>
</reference>
<organism evidence="2 3">
    <name type="scientific">Friedmanniomyces endolithicus</name>
    <dbReference type="NCBI Taxonomy" id="329885"/>
    <lineage>
        <taxon>Eukaryota</taxon>
        <taxon>Fungi</taxon>
        <taxon>Dikarya</taxon>
        <taxon>Ascomycota</taxon>
        <taxon>Pezizomycotina</taxon>
        <taxon>Dothideomycetes</taxon>
        <taxon>Dothideomycetidae</taxon>
        <taxon>Mycosphaerellales</taxon>
        <taxon>Teratosphaeriaceae</taxon>
        <taxon>Friedmanniomyces</taxon>
    </lineage>
</organism>
<name>A0AAN6HB98_9PEZI</name>
<comment type="caution">
    <text evidence="2">The sequence shown here is derived from an EMBL/GenBank/DDBJ whole genome shotgun (WGS) entry which is preliminary data.</text>
</comment>
<evidence type="ECO:0000313" key="3">
    <source>
        <dbReference type="Proteomes" id="UP001175353"/>
    </source>
</evidence>
<dbReference type="SUPFAM" id="SSF52540">
    <property type="entry name" value="P-loop containing nucleoside triphosphate hydrolases"/>
    <property type="match status" value="1"/>
</dbReference>
<evidence type="ECO:0000256" key="1">
    <source>
        <dbReference type="SAM" id="MobiDB-lite"/>
    </source>
</evidence>
<evidence type="ECO:0008006" key="4">
    <source>
        <dbReference type="Google" id="ProtNLM"/>
    </source>
</evidence>
<gene>
    <name evidence="2" type="ORF">LTR91_022173</name>
</gene>
<evidence type="ECO:0000313" key="2">
    <source>
        <dbReference type="EMBL" id="KAK0956838.1"/>
    </source>
</evidence>
<dbReference type="InterPro" id="IPR027417">
    <property type="entry name" value="P-loop_NTPase"/>
</dbReference>
<dbReference type="Gene3D" id="3.40.50.300">
    <property type="entry name" value="P-loop containing nucleotide triphosphate hydrolases"/>
    <property type="match status" value="1"/>
</dbReference>